<protein>
    <submittedName>
        <fullName evidence="2">Ser/Thr protein kinase RdoA (MazF antagonist)</fullName>
    </submittedName>
</protein>
<name>A0A7W7C497_9PSEU</name>
<keyword evidence="3" id="KW-1185">Reference proteome</keyword>
<reference evidence="2 3" key="1">
    <citation type="submission" date="2020-08" db="EMBL/GenBank/DDBJ databases">
        <title>Sequencing the genomes of 1000 actinobacteria strains.</title>
        <authorList>
            <person name="Klenk H.-P."/>
        </authorList>
    </citation>
    <scope>NUCLEOTIDE SEQUENCE [LARGE SCALE GENOMIC DNA]</scope>
    <source>
        <strain evidence="2 3">DSM 44230</strain>
    </source>
</reference>
<evidence type="ECO:0000313" key="2">
    <source>
        <dbReference type="EMBL" id="MBB4674248.1"/>
    </source>
</evidence>
<dbReference type="AlphaFoldDB" id="A0A7W7C497"/>
<feature type="domain" description="Aminoglycoside phosphotransferase" evidence="1">
    <location>
        <begin position="107"/>
        <end position="180"/>
    </location>
</feature>
<dbReference type="GO" id="GO:0016301">
    <property type="term" value="F:kinase activity"/>
    <property type="evidence" value="ECO:0007669"/>
    <property type="project" value="UniProtKB-KW"/>
</dbReference>
<dbReference type="InterPro" id="IPR011009">
    <property type="entry name" value="Kinase-like_dom_sf"/>
</dbReference>
<dbReference type="Pfam" id="PF01636">
    <property type="entry name" value="APH"/>
    <property type="match status" value="1"/>
</dbReference>
<dbReference type="SUPFAM" id="SSF56112">
    <property type="entry name" value="Protein kinase-like (PK-like)"/>
    <property type="match status" value="1"/>
</dbReference>
<dbReference type="Proteomes" id="UP000533598">
    <property type="component" value="Unassembled WGS sequence"/>
</dbReference>
<dbReference type="RefSeq" id="WP_185000275.1">
    <property type="nucleotide sequence ID" value="NZ_BAAAUI010000011.1"/>
</dbReference>
<keyword evidence="2" id="KW-0808">Transferase</keyword>
<gene>
    <name evidence="2" type="ORF">HNR67_000366</name>
</gene>
<sequence length="235" mass="25595">MEQEQQLGAGVTQVARAGDTVRRTASGWTPAVHELLRGLRTAGFTEAPEPLGFDEQGREVLSFVPGEVGDDPRGEAAVISAARLLRRFHDASATLVDRLPHTGWQFPALDPAEVIVHGDFAPYNLAFAGQDAVGVIDFDTARPGPRWWDIAYSAYRFSPLPDFAHRADLFCTAYGRELAEPELLPGRVVIFLRWLAGLIREQAAAGHPAFSQHLAEGHDLGYLADAERIAGITLC</sequence>
<proteinExistence type="predicted"/>
<evidence type="ECO:0000313" key="3">
    <source>
        <dbReference type="Proteomes" id="UP000533598"/>
    </source>
</evidence>
<dbReference type="Gene3D" id="3.90.1200.10">
    <property type="match status" value="1"/>
</dbReference>
<accession>A0A7W7C497</accession>
<comment type="caution">
    <text evidence="2">The sequence shown here is derived from an EMBL/GenBank/DDBJ whole genome shotgun (WGS) entry which is preliminary data.</text>
</comment>
<keyword evidence="2" id="KW-0418">Kinase</keyword>
<organism evidence="2 3">
    <name type="scientific">Crossiella cryophila</name>
    <dbReference type="NCBI Taxonomy" id="43355"/>
    <lineage>
        <taxon>Bacteria</taxon>
        <taxon>Bacillati</taxon>
        <taxon>Actinomycetota</taxon>
        <taxon>Actinomycetes</taxon>
        <taxon>Pseudonocardiales</taxon>
        <taxon>Pseudonocardiaceae</taxon>
        <taxon>Crossiella</taxon>
    </lineage>
</organism>
<dbReference type="EMBL" id="JACHMH010000001">
    <property type="protein sequence ID" value="MBB4674248.1"/>
    <property type="molecule type" value="Genomic_DNA"/>
</dbReference>
<dbReference type="InterPro" id="IPR002575">
    <property type="entry name" value="Aminoglycoside_PTrfase"/>
</dbReference>
<evidence type="ECO:0000259" key="1">
    <source>
        <dbReference type="Pfam" id="PF01636"/>
    </source>
</evidence>